<keyword evidence="4 5" id="KW-0143">Chaperone</keyword>
<evidence type="ECO:0000256" key="1">
    <source>
        <dbReference type="ARBA" id="ARBA00022490"/>
    </source>
</evidence>
<dbReference type="InterPro" id="IPR036976">
    <property type="entry name" value="RimM_N_sf"/>
</dbReference>
<dbReference type="GO" id="GO:0005840">
    <property type="term" value="C:ribosome"/>
    <property type="evidence" value="ECO:0007669"/>
    <property type="project" value="InterPro"/>
</dbReference>
<dbReference type="InterPro" id="IPR056792">
    <property type="entry name" value="PRC_RimM"/>
</dbReference>
<dbReference type="PANTHER" id="PTHR33692">
    <property type="entry name" value="RIBOSOME MATURATION FACTOR RIMM"/>
    <property type="match status" value="1"/>
</dbReference>
<keyword evidence="1 5" id="KW-0963">Cytoplasm</keyword>
<comment type="subunit">
    <text evidence="5">Binds ribosomal protein uS19.</text>
</comment>
<name>A0A852X389_9MICO</name>
<dbReference type="SUPFAM" id="SSF50346">
    <property type="entry name" value="PRC-barrel domain"/>
    <property type="match status" value="1"/>
</dbReference>
<accession>A0A852X389</accession>
<reference evidence="9 10" key="1">
    <citation type="submission" date="2020-07" db="EMBL/GenBank/DDBJ databases">
        <title>Sequencing the genomes of 1000 actinobacteria strains.</title>
        <authorList>
            <person name="Klenk H.-P."/>
        </authorList>
    </citation>
    <scope>NUCLEOTIDE SEQUENCE [LARGE SCALE GENOMIC DNA]</scope>
    <source>
        <strain evidence="9 10">DSM 24723</strain>
    </source>
</reference>
<organism evidence="9 10">
    <name type="scientific">Janibacter alkaliphilus</name>
    <dbReference type="NCBI Taxonomy" id="1069963"/>
    <lineage>
        <taxon>Bacteria</taxon>
        <taxon>Bacillati</taxon>
        <taxon>Actinomycetota</taxon>
        <taxon>Actinomycetes</taxon>
        <taxon>Micrococcales</taxon>
        <taxon>Intrasporangiaceae</taxon>
        <taxon>Janibacter</taxon>
    </lineage>
</organism>
<dbReference type="InterPro" id="IPR002676">
    <property type="entry name" value="RimM_N"/>
</dbReference>
<evidence type="ECO:0000313" key="9">
    <source>
        <dbReference type="EMBL" id="NYG37526.1"/>
    </source>
</evidence>
<sequence>MSAMSEQGHVVARIGKPHGLRGEVTVQLHTDDPQTRLADGAVLPTRAEPGSGVPRELTVAGTRVHRGIWLLRFAEILDRTGAESLRGTRLLAPTDDAQPDDTRPGDAQDQDVEDGWYEEDLVGLRALDPGGVVLGKVTALEVGAAQDRLVLRLTDGAEALVPFVEAIVPTVDTAAGTVTIDAPPGLLDPDAAER</sequence>
<proteinExistence type="inferred from homology"/>
<dbReference type="SUPFAM" id="SSF50447">
    <property type="entry name" value="Translation proteins"/>
    <property type="match status" value="1"/>
</dbReference>
<evidence type="ECO:0000256" key="2">
    <source>
        <dbReference type="ARBA" id="ARBA00022517"/>
    </source>
</evidence>
<dbReference type="GO" id="GO:0005737">
    <property type="term" value="C:cytoplasm"/>
    <property type="evidence" value="ECO:0007669"/>
    <property type="project" value="UniProtKB-SubCell"/>
</dbReference>
<dbReference type="Gene3D" id="2.30.30.240">
    <property type="entry name" value="PRC-barrel domain"/>
    <property type="match status" value="1"/>
</dbReference>
<dbReference type="GO" id="GO:0006364">
    <property type="term" value="P:rRNA processing"/>
    <property type="evidence" value="ECO:0007669"/>
    <property type="project" value="UniProtKB-UniRule"/>
</dbReference>
<feature type="domain" description="RimM N-terminal" evidence="7">
    <location>
        <begin position="10"/>
        <end position="95"/>
    </location>
</feature>
<dbReference type="NCBIfam" id="TIGR02273">
    <property type="entry name" value="16S_RimM"/>
    <property type="match status" value="1"/>
</dbReference>
<dbReference type="HAMAP" id="MF_00014">
    <property type="entry name" value="Ribosome_mat_RimM"/>
    <property type="match status" value="1"/>
</dbReference>
<dbReference type="Pfam" id="PF01782">
    <property type="entry name" value="RimM"/>
    <property type="match status" value="1"/>
</dbReference>
<feature type="domain" description="Ribosome maturation factor RimM PRC barrel" evidence="8">
    <location>
        <begin position="119"/>
        <end position="186"/>
    </location>
</feature>
<dbReference type="InterPro" id="IPR011033">
    <property type="entry name" value="PRC_barrel-like_sf"/>
</dbReference>
<evidence type="ECO:0000256" key="6">
    <source>
        <dbReference type="SAM" id="MobiDB-lite"/>
    </source>
</evidence>
<protein>
    <recommendedName>
        <fullName evidence="5">Ribosome maturation factor RimM</fullName>
    </recommendedName>
</protein>
<keyword evidence="2 5" id="KW-0690">Ribosome biogenesis</keyword>
<comment type="domain">
    <text evidence="5">The PRC barrel domain binds ribosomal protein uS19.</text>
</comment>
<comment type="similarity">
    <text evidence="5">Belongs to the RimM family.</text>
</comment>
<dbReference type="InterPro" id="IPR011961">
    <property type="entry name" value="RimM"/>
</dbReference>
<gene>
    <name evidence="5" type="primary">rimM</name>
    <name evidence="9" type="ORF">BJY28_001995</name>
</gene>
<dbReference type="PANTHER" id="PTHR33692:SF1">
    <property type="entry name" value="RIBOSOME MATURATION FACTOR RIMM"/>
    <property type="match status" value="1"/>
</dbReference>
<dbReference type="Pfam" id="PF24986">
    <property type="entry name" value="PRC_RimM"/>
    <property type="match status" value="1"/>
</dbReference>
<evidence type="ECO:0000256" key="4">
    <source>
        <dbReference type="ARBA" id="ARBA00023186"/>
    </source>
</evidence>
<evidence type="ECO:0000256" key="5">
    <source>
        <dbReference type="HAMAP-Rule" id="MF_00014"/>
    </source>
</evidence>
<evidence type="ECO:0000259" key="7">
    <source>
        <dbReference type="Pfam" id="PF01782"/>
    </source>
</evidence>
<comment type="subcellular location">
    <subcellularLocation>
        <location evidence="5">Cytoplasm</location>
    </subcellularLocation>
</comment>
<dbReference type="GO" id="GO:0043022">
    <property type="term" value="F:ribosome binding"/>
    <property type="evidence" value="ECO:0007669"/>
    <property type="project" value="InterPro"/>
</dbReference>
<dbReference type="GO" id="GO:0042274">
    <property type="term" value="P:ribosomal small subunit biogenesis"/>
    <property type="evidence" value="ECO:0007669"/>
    <property type="project" value="UniProtKB-UniRule"/>
</dbReference>
<dbReference type="EMBL" id="JACBZX010000001">
    <property type="protein sequence ID" value="NYG37526.1"/>
    <property type="molecule type" value="Genomic_DNA"/>
</dbReference>
<dbReference type="InterPro" id="IPR009000">
    <property type="entry name" value="Transl_B-barrel_sf"/>
</dbReference>
<dbReference type="Proteomes" id="UP000592181">
    <property type="component" value="Unassembled WGS sequence"/>
</dbReference>
<feature type="region of interest" description="Disordered" evidence="6">
    <location>
        <begin position="88"/>
        <end position="112"/>
    </location>
</feature>
<comment type="caution">
    <text evidence="9">The sequence shown here is derived from an EMBL/GenBank/DDBJ whole genome shotgun (WGS) entry which is preliminary data.</text>
</comment>
<dbReference type="Gene3D" id="2.40.30.60">
    <property type="entry name" value="RimM"/>
    <property type="match status" value="1"/>
</dbReference>
<keyword evidence="3 5" id="KW-0698">rRNA processing</keyword>
<comment type="function">
    <text evidence="5">An accessory protein needed during the final step in the assembly of 30S ribosomal subunit, possibly for assembly of the head region. Essential for efficient processing of 16S rRNA. May be needed both before and after RbfA during the maturation of 16S rRNA. It has affinity for free ribosomal 30S subunits but not for 70S ribosomes.</text>
</comment>
<evidence type="ECO:0000259" key="8">
    <source>
        <dbReference type="Pfam" id="PF24986"/>
    </source>
</evidence>
<evidence type="ECO:0000313" key="10">
    <source>
        <dbReference type="Proteomes" id="UP000592181"/>
    </source>
</evidence>
<evidence type="ECO:0000256" key="3">
    <source>
        <dbReference type="ARBA" id="ARBA00022552"/>
    </source>
</evidence>
<keyword evidence="10" id="KW-1185">Reference proteome</keyword>
<dbReference type="AlphaFoldDB" id="A0A852X389"/>